<feature type="transmembrane region" description="Helical" evidence="6">
    <location>
        <begin position="230"/>
        <end position="249"/>
    </location>
</feature>
<dbReference type="RefSeq" id="WP_273439358.1">
    <property type="nucleotide sequence ID" value="NZ_PKUN01000015.1"/>
</dbReference>
<protein>
    <submittedName>
        <fullName evidence="7">Branched-chain amino acid ABC transporter permease</fullName>
    </submittedName>
</protein>
<name>A0A2N6CW67_9GAMM</name>
<feature type="transmembrane region" description="Helical" evidence="6">
    <location>
        <begin position="206"/>
        <end position="224"/>
    </location>
</feature>
<comment type="subcellular location">
    <subcellularLocation>
        <location evidence="1">Cell inner membrane</location>
        <topology evidence="1">Multi-pass membrane protein</topology>
    </subcellularLocation>
</comment>
<evidence type="ECO:0000256" key="3">
    <source>
        <dbReference type="ARBA" id="ARBA00022692"/>
    </source>
</evidence>
<feature type="transmembrane region" description="Helical" evidence="6">
    <location>
        <begin position="256"/>
        <end position="275"/>
    </location>
</feature>
<keyword evidence="4 6" id="KW-1133">Transmembrane helix</keyword>
<dbReference type="PANTHER" id="PTHR30482:SF18">
    <property type="entry name" value="BRANCHED AMINO ACID TRANSPORT SYSTEM PERMEASE"/>
    <property type="match status" value="1"/>
</dbReference>
<dbReference type="AlphaFoldDB" id="A0A2N6CW67"/>
<dbReference type="InterPro" id="IPR043428">
    <property type="entry name" value="LivM-like"/>
</dbReference>
<feature type="transmembrane region" description="Helical" evidence="6">
    <location>
        <begin position="28"/>
        <end position="47"/>
    </location>
</feature>
<evidence type="ECO:0000256" key="5">
    <source>
        <dbReference type="ARBA" id="ARBA00023136"/>
    </source>
</evidence>
<evidence type="ECO:0000256" key="2">
    <source>
        <dbReference type="ARBA" id="ARBA00022475"/>
    </source>
</evidence>
<feature type="transmembrane region" description="Helical" evidence="6">
    <location>
        <begin position="110"/>
        <end position="130"/>
    </location>
</feature>
<reference evidence="7 8" key="1">
    <citation type="submission" date="2017-11" db="EMBL/GenBank/DDBJ databases">
        <title>Genome-resolved metagenomics identifies genetic mobility, metabolic interactions, and unexpected diversity in perchlorate-reducing communities.</title>
        <authorList>
            <person name="Barnum T.P."/>
            <person name="Figueroa I.A."/>
            <person name="Carlstrom C.I."/>
            <person name="Lucas L.N."/>
            <person name="Engelbrektson A.L."/>
            <person name="Coates J.D."/>
        </authorList>
    </citation>
    <scope>NUCLEOTIDE SEQUENCE [LARGE SCALE GENOMIC DNA]</scope>
    <source>
        <strain evidence="7">BM301</strain>
    </source>
</reference>
<evidence type="ECO:0000256" key="1">
    <source>
        <dbReference type="ARBA" id="ARBA00004429"/>
    </source>
</evidence>
<accession>A0A2N6CW67</accession>
<keyword evidence="5 6" id="KW-0472">Membrane</keyword>
<dbReference type="GO" id="GO:0005886">
    <property type="term" value="C:plasma membrane"/>
    <property type="evidence" value="ECO:0007669"/>
    <property type="project" value="UniProtKB-SubCell"/>
</dbReference>
<feature type="transmembrane region" description="Helical" evidence="6">
    <location>
        <begin position="84"/>
        <end position="103"/>
    </location>
</feature>
<gene>
    <name evidence="7" type="ORF">C0630_10665</name>
</gene>
<keyword evidence="3 6" id="KW-0812">Transmembrane</keyword>
<evidence type="ECO:0000313" key="8">
    <source>
        <dbReference type="Proteomes" id="UP000235015"/>
    </source>
</evidence>
<dbReference type="Proteomes" id="UP000235015">
    <property type="component" value="Unassembled WGS sequence"/>
</dbReference>
<dbReference type="GO" id="GO:0015658">
    <property type="term" value="F:branched-chain amino acid transmembrane transporter activity"/>
    <property type="evidence" value="ECO:0007669"/>
    <property type="project" value="InterPro"/>
</dbReference>
<feature type="transmembrane region" description="Helical" evidence="6">
    <location>
        <begin position="157"/>
        <end position="176"/>
    </location>
</feature>
<dbReference type="EMBL" id="PKUN01000015">
    <property type="protein sequence ID" value="PLX61481.1"/>
    <property type="molecule type" value="Genomic_DNA"/>
</dbReference>
<feature type="transmembrane region" description="Helical" evidence="6">
    <location>
        <begin position="281"/>
        <end position="302"/>
    </location>
</feature>
<evidence type="ECO:0000256" key="4">
    <source>
        <dbReference type="ARBA" id="ARBA00022989"/>
    </source>
</evidence>
<sequence length="336" mass="35970">MKRLSGFFLLAVAIIVLPFIFPDNYFVTVVGVSAGLHAILAVSLNLLMGYAGQISLGHAAFFGIGAYTSAILTTRYGWNPWPTILVGAAFTGILAYIVARPILKLKGHYLAMATLGLGIIVHIFIVQLGWLTGGPDGLGGIPTLSLFGWEVDSDARWYMVIGTLLLIVVWLALNIIDSRSGRALRALHGSEVAAEMMGINTAATKTGVFVLAALIASVAGSVFAHQQAFVSPDSFSFFFSIELVTMVVLGGMASTYGAVLGAIILTFLPELLVVFEDYEVMIFGGILMGTMIFLPQGLFVGLQELLRKLTRRRQRAAQAAQATEATKQKEDNHGVA</sequence>
<dbReference type="InterPro" id="IPR001851">
    <property type="entry name" value="ABC_transp_permease"/>
</dbReference>
<dbReference type="PANTHER" id="PTHR30482">
    <property type="entry name" value="HIGH-AFFINITY BRANCHED-CHAIN AMINO ACID TRANSPORT SYSTEM PERMEASE"/>
    <property type="match status" value="1"/>
</dbReference>
<dbReference type="Pfam" id="PF02653">
    <property type="entry name" value="BPD_transp_2"/>
    <property type="match status" value="1"/>
</dbReference>
<comment type="caution">
    <text evidence="7">The sequence shown here is derived from an EMBL/GenBank/DDBJ whole genome shotgun (WGS) entry which is preliminary data.</text>
</comment>
<keyword evidence="2" id="KW-1003">Cell membrane</keyword>
<evidence type="ECO:0000313" key="7">
    <source>
        <dbReference type="EMBL" id="PLX61481.1"/>
    </source>
</evidence>
<feature type="transmembrane region" description="Helical" evidence="6">
    <location>
        <begin position="59"/>
        <end position="78"/>
    </location>
</feature>
<evidence type="ECO:0000256" key="6">
    <source>
        <dbReference type="SAM" id="Phobius"/>
    </source>
</evidence>
<proteinExistence type="predicted"/>
<dbReference type="CDD" id="cd06581">
    <property type="entry name" value="TM_PBP1_LivM_like"/>
    <property type="match status" value="1"/>
</dbReference>
<organism evidence="7 8">
    <name type="scientific">Sedimenticola selenatireducens</name>
    <dbReference type="NCBI Taxonomy" id="191960"/>
    <lineage>
        <taxon>Bacteria</taxon>
        <taxon>Pseudomonadati</taxon>
        <taxon>Pseudomonadota</taxon>
        <taxon>Gammaproteobacteria</taxon>
        <taxon>Chromatiales</taxon>
        <taxon>Sedimenticolaceae</taxon>
        <taxon>Sedimenticola</taxon>
    </lineage>
</organism>